<proteinExistence type="inferred from homology"/>
<dbReference type="AlphaFoldDB" id="A0A4X1TU77"/>
<evidence type="ECO:0000256" key="6">
    <source>
        <dbReference type="SAM" id="MobiDB-lite"/>
    </source>
</evidence>
<protein>
    <submittedName>
        <fullName evidence="10">Transmembrane protein 106A</fullName>
    </submittedName>
</protein>
<keyword evidence="5 7" id="KW-0472">Membrane</keyword>
<evidence type="ECO:0000313" key="11">
    <source>
        <dbReference type="Proteomes" id="UP000314985"/>
    </source>
</evidence>
<dbReference type="PANTHER" id="PTHR28556">
    <property type="entry name" value="TRANSMEMBRANE PROTEIN 106B"/>
    <property type="match status" value="1"/>
</dbReference>
<reference evidence="10" key="2">
    <citation type="submission" date="2025-08" db="UniProtKB">
        <authorList>
            <consortium name="Ensembl"/>
        </authorList>
    </citation>
    <scope>IDENTIFICATION</scope>
</reference>
<evidence type="ECO:0000256" key="3">
    <source>
        <dbReference type="ARBA" id="ARBA00022692"/>
    </source>
</evidence>
<keyword evidence="3 7" id="KW-0812">Transmembrane</keyword>
<evidence type="ECO:0000313" key="10">
    <source>
        <dbReference type="Ensembl" id="ENSSSCP00070018824.1"/>
    </source>
</evidence>
<dbReference type="GO" id="GO:0012505">
    <property type="term" value="C:endomembrane system"/>
    <property type="evidence" value="ECO:0007669"/>
    <property type="project" value="UniProtKB-SubCell"/>
</dbReference>
<dbReference type="Ensembl" id="ENSSSCT00070022764.1">
    <property type="protein sequence ID" value="ENSSSCP00070018824.1"/>
    <property type="gene ID" value="ENSSSCG00070011656.1"/>
</dbReference>
<evidence type="ECO:0000256" key="4">
    <source>
        <dbReference type="ARBA" id="ARBA00022989"/>
    </source>
</evidence>
<gene>
    <name evidence="10" type="primary">TMEM106A</name>
</gene>
<dbReference type="Pfam" id="PF07092">
    <property type="entry name" value="TMEM106"/>
    <property type="match status" value="1"/>
</dbReference>
<feature type="region of interest" description="Disordered" evidence="6">
    <location>
        <begin position="1"/>
        <end position="37"/>
    </location>
</feature>
<feature type="transmembrane region" description="Helical" evidence="7">
    <location>
        <begin position="93"/>
        <end position="114"/>
    </location>
</feature>
<dbReference type="InterPro" id="IPR048509">
    <property type="entry name" value="TMEM106_C"/>
</dbReference>
<sequence>MGETFSQLGSQKDENKSILPPDPTIGRKSASYSSTNSSKVFCSCVPCERATGASFVICPTCQGSGEIPRELEKQLVALIPYGDQRLKPRHTKLSVFLAVFICLVTSSLIAFFLFPRTIAMQPAGLNSSTVAFEETDICLNITVFYAVANRIQEENTYKICTWLKIKVHHVLLHIQGTLTYSYLSHSEQLVFQSYEYVDCRGNTSVPHLLVPHPP</sequence>
<evidence type="ECO:0000259" key="9">
    <source>
        <dbReference type="Pfam" id="PF21002"/>
    </source>
</evidence>
<name>A0A4X1TU77_PIG</name>
<feature type="domain" description="Transmembrane protein 106 C-terminal" evidence="8">
    <location>
        <begin position="143"/>
        <end position="204"/>
    </location>
</feature>
<feature type="compositionally biased region" description="Polar residues" evidence="6">
    <location>
        <begin position="1"/>
        <end position="10"/>
    </location>
</feature>
<dbReference type="Proteomes" id="UP000314985">
    <property type="component" value="Chromosome 12"/>
</dbReference>
<dbReference type="Pfam" id="PF21002">
    <property type="entry name" value="TMEM106_N"/>
    <property type="match status" value="1"/>
</dbReference>
<keyword evidence="4 7" id="KW-1133">Transmembrane helix</keyword>
<evidence type="ECO:0000259" key="8">
    <source>
        <dbReference type="Pfam" id="PF07092"/>
    </source>
</evidence>
<organism evidence="10 11">
    <name type="scientific">Sus scrofa</name>
    <name type="common">Pig</name>
    <dbReference type="NCBI Taxonomy" id="9823"/>
    <lineage>
        <taxon>Eukaryota</taxon>
        <taxon>Metazoa</taxon>
        <taxon>Chordata</taxon>
        <taxon>Craniata</taxon>
        <taxon>Vertebrata</taxon>
        <taxon>Euteleostomi</taxon>
        <taxon>Mammalia</taxon>
        <taxon>Eutheria</taxon>
        <taxon>Laurasiatheria</taxon>
        <taxon>Artiodactyla</taxon>
        <taxon>Suina</taxon>
        <taxon>Suidae</taxon>
        <taxon>Sus</taxon>
    </lineage>
</organism>
<dbReference type="PANTHER" id="PTHR28556:SF3">
    <property type="entry name" value="TRANSMEMBRANE PROTEIN 106A"/>
    <property type="match status" value="1"/>
</dbReference>
<evidence type="ECO:0000256" key="5">
    <source>
        <dbReference type="ARBA" id="ARBA00023136"/>
    </source>
</evidence>
<evidence type="ECO:0000256" key="7">
    <source>
        <dbReference type="SAM" id="Phobius"/>
    </source>
</evidence>
<comment type="subcellular location">
    <subcellularLocation>
        <location evidence="1">Endomembrane system</location>
    </subcellularLocation>
</comment>
<reference evidence="10 11" key="1">
    <citation type="submission" date="2017-08" db="EMBL/GenBank/DDBJ databases">
        <title>USMARCv1.0.</title>
        <authorList>
            <person name="Hannum G.I."/>
            <person name="Koren S."/>
            <person name="Schroeder S.G."/>
            <person name="Chin S.C."/>
            <person name="Nonneman D.J."/>
            <person name="Becker S.A."/>
            <person name="Rosen B.D."/>
            <person name="Bickhart D.M."/>
            <person name="Putnam N.H."/>
            <person name="Green R.E."/>
            <person name="Tuggle C.K."/>
            <person name="Liu H."/>
            <person name="Rohrer G.A."/>
            <person name="Warr A."/>
            <person name="Hall R."/>
            <person name="Kim K."/>
            <person name="Hume D.A."/>
            <person name="Talbot R."/>
            <person name="Chow W."/>
            <person name="Howe K."/>
            <person name="Schwartz A.S."/>
            <person name="Watson M."/>
            <person name="Archibald A.L."/>
            <person name="Phillippy A.M."/>
            <person name="Smith T.P.L."/>
        </authorList>
    </citation>
    <scope>NUCLEOTIDE SEQUENCE [LARGE SCALE GENOMIC DNA]</scope>
</reference>
<feature type="domain" description="Transmembrane protein 106 N-terminal" evidence="9">
    <location>
        <begin position="2"/>
        <end position="92"/>
    </location>
</feature>
<dbReference type="InterPro" id="IPR048511">
    <property type="entry name" value="TMEM106_N"/>
</dbReference>
<evidence type="ECO:0000256" key="1">
    <source>
        <dbReference type="ARBA" id="ARBA00004308"/>
    </source>
</evidence>
<comment type="similarity">
    <text evidence="2">Belongs to the TMEM106 family.</text>
</comment>
<dbReference type="InterPro" id="IPR009790">
    <property type="entry name" value="TMEM106"/>
</dbReference>
<accession>A0A4X1TU77</accession>
<evidence type="ECO:0000256" key="2">
    <source>
        <dbReference type="ARBA" id="ARBA00008111"/>
    </source>
</evidence>